<dbReference type="PANTHER" id="PTHR33371">
    <property type="entry name" value="INTERMEMBRANE PHOSPHOLIPID TRANSPORT SYSTEM BINDING PROTEIN MLAD-RELATED"/>
    <property type="match status" value="1"/>
</dbReference>
<gene>
    <name evidence="3" type="ORF">DPM19_02095</name>
</gene>
<dbReference type="GO" id="GO:0005576">
    <property type="term" value="C:extracellular region"/>
    <property type="evidence" value="ECO:0007669"/>
    <property type="project" value="TreeGrafter"/>
</dbReference>
<accession>A0A365HD89</accession>
<sequence>MAMKSFRDRNPVAVGVASLLTIVLTLVAVFFVGSTGLFRNRYTMTGVFAGTGGLHSGNEVRVAGIKVGEVVAVEPDFARGIVLVTWKVDHDVDLGAQSRAEISTTNILGGRYLRLSGPVTRPYVSDLPEDRRRIPQERTRLPVTANDVVTSGATTLKQLDTKLIGDVIDQVGGISPQTRERLTRALHDLAALADTLQESGPQLRELVASSNRLLTQVRSKDAQLVRLAHGIQGLLDQLRDRQAELSVLLGSGDSAVTRISRLIDTQQQALVDLMDDLGATVATLTPQLDDMNTMLAWLGPALNNFTSMNSHGPWLDAVGTQIGPLAPEDLAKLSGQYGGGR</sequence>
<dbReference type="AlphaFoldDB" id="A0A365HD89"/>
<organism evidence="3 4">
    <name type="scientific">Actinomadura craniellae</name>
    <dbReference type="NCBI Taxonomy" id="2231787"/>
    <lineage>
        <taxon>Bacteria</taxon>
        <taxon>Bacillati</taxon>
        <taxon>Actinomycetota</taxon>
        <taxon>Actinomycetes</taxon>
        <taxon>Streptosporangiales</taxon>
        <taxon>Thermomonosporaceae</taxon>
        <taxon>Actinomadura</taxon>
    </lineage>
</organism>
<evidence type="ECO:0000313" key="3">
    <source>
        <dbReference type="EMBL" id="RAY16978.1"/>
    </source>
</evidence>
<comment type="caution">
    <text evidence="3">The sequence shown here is derived from an EMBL/GenBank/DDBJ whole genome shotgun (WGS) entry which is preliminary data.</text>
</comment>
<dbReference type="PANTHER" id="PTHR33371:SF18">
    <property type="entry name" value="MCE-FAMILY PROTEIN MCE3C"/>
    <property type="match status" value="1"/>
</dbReference>
<reference evidence="3 4" key="1">
    <citation type="submission" date="2018-06" db="EMBL/GenBank/DDBJ databases">
        <title>Actinomadura craniellae sp. nov. isolated from marine sponge Craniella sp.</title>
        <authorList>
            <person name="Li L."/>
            <person name="Xu Q.H."/>
            <person name="Lin H.W."/>
            <person name="Lu Y.H."/>
        </authorList>
    </citation>
    <scope>NUCLEOTIDE SEQUENCE [LARGE SCALE GENOMIC DNA]</scope>
    <source>
        <strain evidence="3 4">LHW63021</strain>
    </source>
</reference>
<dbReference type="Pfam" id="PF02470">
    <property type="entry name" value="MlaD"/>
    <property type="match status" value="1"/>
</dbReference>
<protein>
    <submittedName>
        <fullName evidence="3">MCE family protein</fullName>
    </submittedName>
</protein>
<evidence type="ECO:0000259" key="2">
    <source>
        <dbReference type="Pfam" id="PF02470"/>
    </source>
</evidence>
<dbReference type="InterPro" id="IPR003399">
    <property type="entry name" value="Mce/MlaD"/>
</dbReference>
<dbReference type="EMBL" id="QLYX01000001">
    <property type="protein sequence ID" value="RAY16978.1"/>
    <property type="molecule type" value="Genomic_DNA"/>
</dbReference>
<keyword evidence="1" id="KW-0812">Transmembrane</keyword>
<dbReference type="InterPro" id="IPR052336">
    <property type="entry name" value="MlaD_Phospholipid_Transporter"/>
</dbReference>
<dbReference type="InterPro" id="IPR005693">
    <property type="entry name" value="Mce"/>
</dbReference>
<feature type="transmembrane region" description="Helical" evidence="1">
    <location>
        <begin position="12"/>
        <end position="33"/>
    </location>
</feature>
<feature type="domain" description="Mce/MlaD" evidence="2">
    <location>
        <begin position="41"/>
        <end position="116"/>
    </location>
</feature>
<name>A0A365HD89_9ACTN</name>
<keyword evidence="4" id="KW-1185">Reference proteome</keyword>
<evidence type="ECO:0000256" key="1">
    <source>
        <dbReference type="SAM" id="Phobius"/>
    </source>
</evidence>
<keyword evidence="1" id="KW-0472">Membrane</keyword>
<dbReference type="Proteomes" id="UP000251891">
    <property type="component" value="Unassembled WGS sequence"/>
</dbReference>
<keyword evidence="1" id="KW-1133">Transmembrane helix</keyword>
<proteinExistence type="predicted"/>
<dbReference type="NCBIfam" id="TIGR00996">
    <property type="entry name" value="Mtu_fam_mce"/>
    <property type="match status" value="1"/>
</dbReference>
<evidence type="ECO:0000313" key="4">
    <source>
        <dbReference type="Proteomes" id="UP000251891"/>
    </source>
</evidence>